<name>A0ABX6PYE4_9FIRM</name>
<feature type="compositionally biased region" description="Low complexity" evidence="1">
    <location>
        <begin position="94"/>
        <end position="105"/>
    </location>
</feature>
<accession>A0ABX6PYE4</accession>
<dbReference type="Pfam" id="PF20187">
    <property type="entry name" value="DUF6550"/>
    <property type="match status" value="1"/>
</dbReference>
<feature type="compositionally biased region" description="Polar residues" evidence="1">
    <location>
        <begin position="106"/>
        <end position="123"/>
    </location>
</feature>
<dbReference type="EMBL" id="CP046161">
    <property type="protein sequence ID" value="QKO30876.1"/>
    <property type="molecule type" value="Genomic_DNA"/>
</dbReference>
<protein>
    <submittedName>
        <fullName evidence="3">Uncharacterized protein</fullName>
    </submittedName>
</protein>
<keyword evidence="2" id="KW-1133">Transmembrane helix</keyword>
<keyword evidence="4" id="KW-1185">Reference proteome</keyword>
<feature type="region of interest" description="Disordered" evidence="1">
    <location>
        <begin position="36"/>
        <end position="139"/>
    </location>
</feature>
<sequence length="175" mass="17652">MKKLSDKAKRSLTIAGIGVVCVAVIIGISYQLKAEGAKDVDVTPSSSASSSEVTVSPIGTDNNTTESTAPSSSASSQAPETSSKADQVIQPDVSKPAAPSSKPAAQGSTTNPSKAPTYSSKDTSPGKGSGDKNFQKKDGKIYVPGFGWVTNNGGGGSGSTASDMYENGNKVGQMD</sequence>
<evidence type="ECO:0000313" key="3">
    <source>
        <dbReference type="EMBL" id="QKO30876.1"/>
    </source>
</evidence>
<keyword evidence="2" id="KW-0472">Membrane</keyword>
<evidence type="ECO:0000313" key="4">
    <source>
        <dbReference type="Proteomes" id="UP000509623"/>
    </source>
</evidence>
<feature type="transmembrane region" description="Helical" evidence="2">
    <location>
        <begin position="12"/>
        <end position="32"/>
    </location>
</feature>
<feature type="compositionally biased region" description="Basic and acidic residues" evidence="1">
    <location>
        <begin position="129"/>
        <end position="139"/>
    </location>
</feature>
<reference evidence="4" key="1">
    <citation type="submission" date="2019-11" db="EMBL/GenBank/DDBJ databases">
        <authorList>
            <person name="Ren C."/>
            <person name="Wang H."/>
            <person name="Xu Y."/>
        </authorList>
    </citation>
    <scope>NUCLEOTIDE SEQUENCE [LARGE SCALE GENOMIC DNA]</scope>
    <source>
        <strain evidence="4">JNU-WLY1368</strain>
    </source>
</reference>
<gene>
    <name evidence="3" type="ORF">GKP14_07650</name>
</gene>
<proteinExistence type="predicted"/>
<feature type="compositionally biased region" description="Low complexity" evidence="1">
    <location>
        <begin position="42"/>
        <end position="57"/>
    </location>
</feature>
<dbReference type="RefSeq" id="WP_086035617.1">
    <property type="nucleotide sequence ID" value="NZ_CP046161.1"/>
</dbReference>
<evidence type="ECO:0000256" key="2">
    <source>
        <dbReference type="SAM" id="Phobius"/>
    </source>
</evidence>
<keyword evidence="2" id="KW-0812">Transmembrane</keyword>
<organism evidence="3 4">
    <name type="scientific">Caproicibacterium lactatifermentans</name>
    <dbReference type="NCBI Taxonomy" id="2666138"/>
    <lineage>
        <taxon>Bacteria</taxon>
        <taxon>Bacillati</taxon>
        <taxon>Bacillota</taxon>
        <taxon>Clostridia</taxon>
        <taxon>Eubacteriales</taxon>
        <taxon>Oscillospiraceae</taxon>
        <taxon>Caproicibacterium</taxon>
    </lineage>
</organism>
<dbReference type="Proteomes" id="UP000509623">
    <property type="component" value="Chromosome"/>
</dbReference>
<dbReference type="InterPro" id="IPR046680">
    <property type="entry name" value="DUF6550"/>
</dbReference>
<feature type="compositionally biased region" description="Low complexity" evidence="1">
    <location>
        <begin position="64"/>
        <end position="82"/>
    </location>
</feature>
<evidence type="ECO:0000256" key="1">
    <source>
        <dbReference type="SAM" id="MobiDB-lite"/>
    </source>
</evidence>
<feature type="region of interest" description="Disordered" evidence="1">
    <location>
        <begin position="151"/>
        <end position="175"/>
    </location>
</feature>